<accession>A0A9C7UTA7</accession>
<name>A0A9C7UTA7_9RHOD</name>
<dbReference type="Gene3D" id="1.10.510.10">
    <property type="entry name" value="Transferase(Phosphotransferase) domain 1"/>
    <property type="match status" value="1"/>
</dbReference>
<keyword evidence="3 12" id="KW-0723">Serine/threonine-protein kinase</keyword>
<dbReference type="GO" id="GO:0010389">
    <property type="term" value="P:regulation of G2/M transition of mitotic cell cycle"/>
    <property type="evidence" value="ECO:0007669"/>
    <property type="project" value="TreeGrafter"/>
</dbReference>
<evidence type="ECO:0000256" key="11">
    <source>
        <dbReference type="PROSITE-ProRule" id="PRU10141"/>
    </source>
</evidence>
<keyword evidence="4" id="KW-0597">Phosphoprotein</keyword>
<keyword evidence="5" id="KW-0808">Transferase</keyword>
<dbReference type="EMBL" id="BQMJ01000053">
    <property type="protein sequence ID" value="GJQ14290.1"/>
    <property type="molecule type" value="Genomic_DNA"/>
</dbReference>
<keyword evidence="8 11" id="KW-0067">ATP-binding</keyword>
<dbReference type="GO" id="GO:0005737">
    <property type="term" value="C:cytoplasm"/>
    <property type="evidence" value="ECO:0007669"/>
    <property type="project" value="TreeGrafter"/>
</dbReference>
<evidence type="ECO:0000256" key="4">
    <source>
        <dbReference type="ARBA" id="ARBA00022553"/>
    </source>
</evidence>
<evidence type="ECO:0000256" key="6">
    <source>
        <dbReference type="ARBA" id="ARBA00022741"/>
    </source>
</evidence>
<dbReference type="Gene3D" id="3.30.200.20">
    <property type="entry name" value="Phosphorylase Kinase, domain 1"/>
    <property type="match status" value="1"/>
</dbReference>
<dbReference type="PROSITE" id="PS00107">
    <property type="entry name" value="PROTEIN_KINASE_ATP"/>
    <property type="match status" value="1"/>
</dbReference>
<dbReference type="EC" id="2.7.11.22" evidence="2"/>
<organism evidence="14 16">
    <name type="scientific">Galdieria partita</name>
    <dbReference type="NCBI Taxonomy" id="83374"/>
    <lineage>
        <taxon>Eukaryota</taxon>
        <taxon>Rhodophyta</taxon>
        <taxon>Bangiophyceae</taxon>
        <taxon>Galdieriales</taxon>
        <taxon>Galdieriaceae</taxon>
        <taxon>Galdieria</taxon>
    </lineage>
</organism>
<dbReference type="PANTHER" id="PTHR24056">
    <property type="entry name" value="CELL DIVISION PROTEIN KINASE"/>
    <property type="match status" value="1"/>
</dbReference>
<protein>
    <recommendedName>
        <fullName evidence="2">cyclin-dependent kinase</fullName>
        <ecNumber evidence="2">2.7.11.22</ecNumber>
    </recommendedName>
</protein>
<keyword evidence="6 11" id="KW-0547">Nucleotide-binding</keyword>
<keyword evidence="7" id="KW-0418">Kinase</keyword>
<dbReference type="PROSITE" id="PS00108">
    <property type="entry name" value="PROTEIN_KINASE_ST"/>
    <property type="match status" value="1"/>
</dbReference>
<evidence type="ECO:0000313" key="14">
    <source>
        <dbReference type="EMBL" id="GJQ14290.1"/>
    </source>
</evidence>
<evidence type="ECO:0000256" key="5">
    <source>
        <dbReference type="ARBA" id="ARBA00022679"/>
    </source>
</evidence>
<evidence type="ECO:0000256" key="7">
    <source>
        <dbReference type="ARBA" id="ARBA00022777"/>
    </source>
</evidence>
<dbReference type="GO" id="GO:0030332">
    <property type="term" value="F:cyclin binding"/>
    <property type="evidence" value="ECO:0007669"/>
    <property type="project" value="TreeGrafter"/>
</dbReference>
<comment type="similarity">
    <text evidence="1">Belongs to the protein kinase superfamily. CMGC Ser/Thr protein kinase family. CDC2/CDKX subfamily.</text>
</comment>
<dbReference type="GO" id="GO:0000082">
    <property type="term" value="P:G1/S transition of mitotic cell cycle"/>
    <property type="evidence" value="ECO:0007669"/>
    <property type="project" value="TreeGrafter"/>
</dbReference>
<dbReference type="SUPFAM" id="SSF56112">
    <property type="entry name" value="Protein kinase-like (PK-like)"/>
    <property type="match status" value="1"/>
</dbReference>
<feature type="domain" description="Protein kinase" evidence="13">
    <location>
        <begin position="4"/>
        <end position="293"/>
    </location>
</feature>
<reference evidence="14" key="2">
    <citation type="submission" date="2022-01" db="EMBL/GenBank/DDBJ databases">
        <authorList>
            <person name="Hirooka S."/>
            <person name="Miyagishima S.Y."/>
        </authorList>
    </citation>
    <scope>NUCLEOTIDE SEQUENCE</scope>
    <source>
        <strain evidence="14">NBRC 102759</strain>
    </source>
</reference>
<dbReference type="GO" id="GO:0000307">
    <property type="term" value="C:cyclin-dependent protein kinase holoenzyme complex"/>
    <property type="evidence" value="ECO:0007669"/>
    <property type="project" value="TreeGrafter"/>
</dbReference>
<dbReference type="OrthoDB" id="1732493at2759"/>
<comment type="catalytic activity">
    <reaction evidence="10">
        <text>L-seryl-[protein] + ATP = O-phospho-L-seryl-[protein] + ADP + H(+)</text>
        <dbReference type="Rhea" id="RHEA:17989"/>
        <dbReference type="Rhea" id="RHEA-COMP:9863"/>
        <dbReference type="Rhea" id="RHEA-COMP:11604"/>
        <dbReference type="ChEBI" id="CHEBI:15378"/>
        <dbReference type="ChEBI" id="CHEBI:29999"/>
        <dbReference type="ChEBI" id="CHEBI:30616"/>
        <dbReference type="ChEBI" id="CHEBI:83421"/>
        <dbReference type="ChEBI" id="CHEBI:456216"/>
        <dbReference type="EC" id="2.7.11.22"/>
    </reaction>
</comment>
<feature type="binding site" evidence="11">
    <location>
        <position position="33"/>
    </location>
    <ligand>
        <name>ATP</name>
        <dbReference type="ChEBI" id="CHEBI:30616"/>
    </ligand>
</feature>
<evidence type="ECO:0000256" key="1">
    <source>
        <dbReference type="ARBA" id="ARBA00006485"/>
    </source>
</evidence>
<dbReference type="PROSITE" id="PS50011">
    <property type="entry name" value="PROTEIN_KINASE_DOM"/>
    <property type="match status" value="1"/>
</dbReference>
<evidence type="ECO:0000313" key="16">
    <source>
        <dbReference type="Proteomes" id="UP001061958"/>
    </source>
</evidence>
<dbReference type="GO" id="GO:0004693">
    <property type="term" value="F:cyclin-dependent protein serine/threonine kinase activity"/>
    <property type="evidence" value="ECO:0007669"/>
    <property type="project" value="UniProtKB-EC"/>
</dbReference>
<dbReference type="PANTHER" id="PTHR24056:SF254">
    <property type="entry name" value="CYCLIN-DEPENDENT KINASE 2"/>
    <property type="match status" value="1"/>
</dbReference>
<dbReference type="CDD" id="cd07829">
    <property type="entry name" value="STKc_CDK_like"/>
    <property type="match status" value="1"/>
</dbReference>
<comment type="caution">
    <text evidence="14">The sequence shown here is derived from an EMBL/GenBank/DDBJ whole genome shotgun (WGS) entry which is preliminary data.</text>
</comment>
<reference evidence="14" key="1">
    <citation type="journal article" date="2022" name="Proc. Natl. Acad. Sci. U.S.A.">
        <title>Life cycle and functional genomics of the unicellular red alga Galdieria for elucidating algal and plant evolution and industrial use.</title>
        <authorList>
            <person name="Hirooka S."/>
            <person name="Itabashi T."/>
            <person name="Ichinose T.M."/>
            <person name="Onuma R."/>
            <person name="Fujiwara T."/>
            <person name="Yamashita S."/>
            <person name="Jong L.W."/>
            <person name="Tomita R."/>
            <person name="Iwane A.H."/>
            <person name="Miyagishima S.Y."/>
        </authorList>
    </citation>
    <scope>NUCLEOTIDE SEQUENCE</scope>
    <source>
        <strain evidence="14">NBRC 102759</strain>
    </source>
</reference>
<evidence type="ECO:0000256" key="2">
    <source>
        <dbReference type="ARBA" id="ARBA00012425"/>
    </source>
</evidence>
<dbReference type="FunFam" id="3.30.200.20:FF:000124">
    <property type="entry name" value="Cyclin-dependent kinase 4"/>
    <property type="match status" value="1"/>
</dbReference>
<keyword evidence="16" id="KW-1185">Reference proteome</keyword>
<dbReference type="GO" id="GO:0010468">
    <property type="term" value="P:regulation of gene expression"/>
    <property type="evidence" value="ECO:0007669"/>
    <property type="project" value="TreeGrafter"/>
</dbReference>
<sequence>MENYKRTEVLGEGTYGKVYKAQDIRTNEIVALKKTLLVNEDEGVPATTLREVSILRALSECPYIVKLSDVLHTASRNGKPVLYLVFEYLEHDLKHYMISKKGRGTGLDKNQAMHFAYQILLGIEHCHSHGVMHRDLKPQNLLVSKDEIIKLADFGLGRSFSIPIGKYTHEVVTLWYRAPEILLGSKCYSTPIDIWSIGCILAEMVTGRPLFCGESEIEQLLAIFRIMGTPSNETWPTVETLRDWHDFPQWKPTELYKIIPQLGKDGCDLLTQMLCLDPSKRITASDALQHPFFDEIRSEYVNNFTNKENFPLPVVNKN</sequence>
<evidence type="ECO:0000256" key="8">
    <source>
        <dbReference type="ARBA" id="ARBA00022840"/>
    </source>
</evidence>
<dbReference type="Pfam" id="PF00069">
    <property type="entry name" value="Pkinase"/>
    <property type="match status" value="1"/>
</dbReference>
<dbReference type="FunFam" id="1.10.510.10:FF:000281">
    <property type="entry name" value="Cyclin-dependent kinase 2"/>
    <property type="match status" value="1"/>
</dbReference>
<dbReference type="InterPro" id="IPR017441">
    <property type="entry name" value="Protein_kinase_ATP_BS"/>
</dbReference>
<evidence type="ECO:0000313" key="15">
    <source>
        <dbReference type="EMBL" id="GJQ15154.1"/>
    </source>
</evidence>
<dbReference type="GO" id="GO:0005634">
    <property type="term" value="C:nucleus"/>
    <property type="evidence" value="ECO:0007669"/>
    <property type="project" value="TreeGrafter"/>
</dbReference>
<dbReference type="GO" id="GO:0007165">
    <property type="term" value="P:signal transduction"/>
    <property type="evidence" value="ECO:0007669"/>
    <property type="project" value="TreeGrafter"/>
</dbReference>
<evidence type="ECO:0000256" key="10">
    <source>
        <dbReference type="ARBA" id="ARBA00048367"/>
    </source>
</evidence>
<dbReference type="Proteomes" id="UP001061958">
    <property type="component" value="Unassembled WGS sequence"/>
</dbReference>
<dbReference type="InterPro" id="IPR011009">
    <property type="entry name" value="Kinase-like_dom_sf"/>
</dbReference>
<dbReference type="EMBL" id="BQMJ01000065">
    <property type="protein sequence ID" value="GJQ15154.1"/>
    <property type="molecule type" value="Genomic_DNA"/>
</dbReference>
<dbReference type="InterPro" id="IPR008271">
    <property type="entry name" value="Ser/Thr_kinase_AS"/>
</dbReference>
<evidence type="ECO:0000256" key="9">
    <source>
        <dbReference type="ARBA" id="ARBA00047811"/>
    </source>
</evidence>
<evidence type="ECO:0000259" key="13">
    <source>
        <dbReference type="PROSITE" id="PS50011"/>
    </source>
</evidence>
<dbReference type="AlphaFoldDB" id="A0A9C7UTA7"/>
<evidence type="ECO:0000256" key="12">
    <source>
        <dbReference type="RuleBase" id="RU000304"/>
    </source>
</evidence>
<gene>
    <name evidence="14" type="ORF">GpartN1_g6081.t1</name>
    <name evidence="15" type="ORF">GpartN1_g6945.t1</name>
</gene>
<dbReference type="SMART" id="SM00220">
    <property type="entry name" value="S_TKc"/>
    <property type="match status" value="1"/>
</dbReference>
<dbReference type="InterPro" id="IPR000719">
    <property type="entry name" value="Prot_kinase_dom"/>
</dbReference>
<dbReference type="GO" id="GO:0005524">
    <property type="term" value="F:ATP binding"/>
    <property type="evidence" value="ECO:0007669"/>
    <property type="project" value="UniProtKB-UniRule"/>
</dbReference>
<evidence type="ECO:0000256" key="3">
    <source>
        <dbReference type="ARBA" id="ARBA00022527"/>
    </source>
</evidence>
<dbReference type="InterPro" id="IPR050108">
    <property type="entry name" value="CDK"/>
</dbReference>
<proteinExistence type="inferred from homology"/>
<comment type="catalytic activity">
    <reaction evidence="9">
        <text>L-threonyl-[protein] + ATP = O-phospho-L-threonyl-[protein] + ADP + H(+)</text>
        <dbReference type="Rhea" id="RHEA:46608"/>
        <dbReference type="Rhea" id="RHEA-COMP:11060"/>
        <dbReference type="Rhea" id="RHEA-COMP:11605"/>
        <dbReference type="ChEBI" id="CHEBI:15378"/>
        <dbReference type="ChEBI" id="CHEBI:30013"/>
        <dbReference type="ChEBI" id="CHEBI:30616"/>
        <dbReference type="ChEBI" id="CHEBI:61977"/>
        <dbReference type="ChEBI" id="CHEBI:456216"/>
        <dbReference type="EC" id="2.7.11.22"/>
    </reaction>
</comment>